<protein>
    <recommendedName>
        <fullName evidence="2">histidine kinase</fullName>
        <ecNumber evidence="2">2.7.13.3</ecNumber>
    </recommendedName>
</protein>
<dbReference type="GO" id="GO:0005524">
    <property type="term" value="F:ATP binding"/>
    <property type="evidence" value="ECO:0007669"/>
    <property type="project" value="UniProtKB-KW"/>
</dbReference>
<dbReference type="EMBL" id="JACHVS010000001">
    <property type="protein sequence ID" value="MBB2995872.1"/>
    <property type="molecule type" value="Genomic_DNA"/>
</dbReference>
<evidence type="ECO:0000256" key="9">
    <source>
        <dbReference type="SAM" id="Coils"/>
    </source>
</evidence>
<keyword evidence="10" id="KW-0812">Transmembrane</keyword>
<dbReference type="Proteomes" id="UP000523000">
    <property type="component" value="Unassembled WGS sequence"/>
</dbReference>
<dbReference type="GO" id="GO:0016020">
    <property type="term" value="C:membrane"/>
    <property type="evidence" value="ECO:0007669"/>
    <property type="project" value="InterPro"/>
</dbReference>
<dbReference type="InterPro" id="IPR050482">
    <property type="entry name" value="Sensor_HK_TwoCompSys"/>
</dbReference>
<reference evidence="12 13" key="1">
    <citation type="submission" date="2020-08" db="EMBL/GenBank/DDBJ databases">
        <title>Sequencing the genomes of 1000 actinobacteria strains.</title>
        <authorList>
            <person name="Klenk H.-P."/>
        </authorList>
    </citation>
    <scope>NUCLEOTIDE SEQUENCE [LARGE SCALE GENOMIC DNA]</scope>
    <source>
        <strain evidence="12 13">DSM 22826</strain>
    </source>
</reference>
<dbReference type="Gene3D" id="1.20.5.1930">
    <property type="match status" value="1"/>
</dbReference>
<dbReference type="InterPro" id="IPR011712">
    <property type="entry name" value="Sig_transdc_His_kin_sub3_dim/P"/>
</dbReference>
<dbReference type="RefSeq" id="WP_183511062.1">
    <property type="nucleotide sequence ID" value="NZ_BAABGK010000042.1"/>
</dbReference>
<sequence length="405" mass="42012">MSDKAMNPAPGHGHAVRRIHTDDLLLATGYGAVTLLLFAVGLAGSNDLIVPALGPWWPVLLVAGCASVALRQRNTPLMAVICAISGVLLFLAGNVAAFFMFFEVVFALVLFGTDVVARNASRLALAIGAVLTLSTYLVSGSAPITVMAGLVCAMTLLMPAEWALNIRNARALARSEVSRASARRDAAEQRAAAERADAELRLERERRHMAGELHDVVAARLAAIALQSGAALSLPGANAPLARIRTEAVAGLEDLNNMIRLLRDGSIRAPDGRLEALAALVESFAAAAPGIGFSNLLPAGGTSLPHATQNLLYRAVNEALLNASRHAPGMELEIELHEIATGLRLRATNPLCLPEEPAAASGTGTGLASMAARAASLGGTLEAAATGSHFILVLEIPHQAATEAA</sequence>
<evidence type="ECO:0000313" key="12">
    <source>
        <dbReference type="EMBL" id="MBB2995872.1"/>
    </source>
</evidence>
<dbReference type="PANTHER" id="PTHR24421">
    <property type="entry name" value="NITRATE/NITRITE SENSOR PROTEIN NARX-RELATED"/>
    <property type="match status" value="1"/>
</dbReference>
<accession>A0A839QRI9</accession>
<name>A0A839QRI9_9MICC</name>
<evidence type="ECO:0000256" key="10">
    <source>
        <dbReference type="SAM" id="Phobius"/>
    </source>
</evidence>
<dbReference type="Pfam" id="PF07730">
    <property type="entry name" value="HisKA_3"/>
    <property type="match status" value="1"/>
</dbReference>
<keyword evidence="10" id="KW-0472">Membrane</keyword>
<feature type="domain" description="Signal transduction histidine kinase subgroup 3 dimerisation and phosphoacceptor" evidence="11">
    <location>
        <begin position="205"/>
        <end position="264"/>
    </location>
</feature>
<evidence type="ECO:0000256" key="4">
    <source>
        <dbReference type="ARBA" id="ARBA00022679"/>
    </source>
</evidence>
<keyword evidence="3" id="KW-0597">Phosphoprotein</keyword>
<gene>
    <name evidence="12" type="ORF">E9229_002063</name>
</gene>
<dbReference type="GO" id="GO:0046983">
    <property type="term" value="F:protein dimerization activity"/>
    <property type="evidence" value="ECO:0007669"/>
    <property type="project" value="InterPro"/>
</dbReference>
<keyword evidence="10" id="KW-1133">Transmembrane helix</keyword>
<evidence type="ECO:0000256" key="8">
    <source>
        <dbReference type="ARBA" id="ARBA00023012"/>
    </source>
</evidence>
<evidence type="ECO:0000259" key="11">
    <source>
        <dbReference type="Pfam" id="PF07730"/>
    </source>
</evidence>
<evidence type="ECO:0000256" key="6">
    <source>
        <dbReference type="ARBA" id="ARBA00022777"/>
    </source>
</evidence>
<evidence type="ECO:0000256" key="1">
    <source>
        <dbReference type="ARBA" id="ARBA00000085"/>
    </source>
</evidence>
<comment type="catalytic activity">
    <reaction evidence="1">
        <text>ATP + protein L-histidine = ADP + protein N-phospho-L-histidine.</text>
        <dbReference type="EC" id="2.7.13.3"/>
    </reaction>
</comment>
<evidence type="ECO:0000256" key="5">
    <source>
        <dbReference type="ARBA" id="ARBA00022741"/>
    </source>
</evidence>
<evidence type="ECO:0000256" key="2">
    <source>
        <dbReference type="ARBA" id="ARBA00012438"/>
    </source>
</evidence>
<keyword evidence="6 12" id="KW-0418">Kinase</keyword>
<feature type="transmembrane region" description="Helical" evidence="10">
    <location>
        <begin position="145"/>
        <end position="164"/>
    </location>
</feature>
<dbReference type="PANTHER" id="PTHR24421:SF10">
    <property type="entry name" value="NITRATE_NITRITE SENSOR PROTEIN NARQ"/>
    <property type="match status" value="1"/>
</dbReference>
<organism evidence="12 13">
    <name type="scientific">Paeniglutamicibacter cryotolerans</name>
    <dbReference type="NCBI Taxonomy" id="670079"/>
    <lineage>
        <taxon>Bacteria</taxon>
        <taxon>Bacillati</taxon>
        <taxon>Actinomycetota</taxon>
        <taxon>Actinomycetes</taxon>
        <taxon>Micrococcales</taxon>
        <taxon>Micrococcaceae</taxon>
        <taxon>Paeniglutamicibacter</taxon>
    </lineage>
</organism>
<evidence type="ECO:0000313" key="13">
    <source>
        <dbReference type="Proteomes" id="UP000523000"/>
    </source>
</evidence>
<dbReference type="CDD" id="cd16917">
    <property type="entry name" value="HATPase_UhpB-NarQ-NarX-like"/>
    <property type="match status" value="1"/>
</dbReference>
<dbReference type="AlphaFoldDB" id="A0A839QRI9"/>
<keyword evidence="8" id="KW-0902">Two-component regulatory system</keyword>
<keyword evidence="5" id="KW-0547">Nucleotide-binding</keyword>
<dbReference type="InterPro" id="IPR036890">
    <property type="entry name" value="HATPase_C_sf"/>
</dbReference>
<dbReference type="EC" id="2.7.13.3" evidence="2"/>
<feature type="transmembrane region" description="Helical" evidence="10">
    <location>
        <begin position="77"/>
        <end position="93"/>
    </location>
</feature>
<feature type="coiled-coil region" evidence="9">
    <location>
        <begin position="170"/>
        <end position="206"/>
    </location>
</feature>
<comment type="caution">
    <text evidence="12">The sequence shown here is derived from an EMBL/GenBank/DDBJ whole genome shotgun (WGS) entry which is preliminary data.</text>
</comment>
<proteinExistence type="predicted"/>
<keyword evidence="9" id="KW-0175">Coiled coil</keyword>
<feature type="transmembrane region" description="Helical" evidence="10">
    <location>
        <begin position="24"/>
        <end position="43"/>
    </location>
</feature>
<keyword evidence="4" id="KW-0808">Transferase</keyword>
<feature type="transmembrane region" description="Helical" evidence="10">
    <location>
        <begin position="49"/>
        <end position="70"/>
    </location>
</feature>
<evidence type="ECO:0000256" key="7">
    <source>
        <dbReference type="ARBA" id="ARBA00022840"/>
    </source>
</evidence>
<dbReference type="GO" id="GO:0000155">
    <property type="term" value="F:phosphorelay sensor kinase activity"/>
    <property type="evidence" value="ECO:0007669"/>
    <property type="project" value="InterPro"/>
</dbReference>
<dbReference type="SUPFAM" id="SSF55874">
    <property type="entry name" value="ATPase domain of HSP90 chaperone/DNA topoisomerase II/histidine kinase"/>
    <property type="match status" value="1"/>
</dbReference>
<dbReference type="Gene3D" id="3.30.565.10">
    <property type="entry name" value="Histidine kinase-like ATPase, C-terminal domain"/>
    <property type="match status" value="1"/>
</dbReference>
<keyword evidence="13" id="KW-1185">Reference proteome</keyword>
<keyword evidence="7" id="KW-0067">ATP-binding</keyword>
<evidence type="ECO:0000256" key="3">
    <source>
        <dbReference type="ARBA" id="ARBA00022553"/>
    </source>
</evidence>